<dbReference type="GO" id="GO:0003677">
    <property type="term" value="F:DNA binding"/>
    <property type="evidence" value="ECO:0007669"/>
    <property type="project" value="InterPro"/>
</dbReference>
<accession>A0A402B893</accession>
<proteinExistence type="predicted"/>
<organism evidence="2 3">
    <name type="scientific">Dictyobacter alpinus</name>
    <dbReference type="NCBI Taxonomy" id="2014873"/>
    <lineage>
        <taxon>Bacteria</taxon>
        <taxon>Bacillati</taxon>
        <taxon>Chloroflexota</taxon>
        <taxon>Ktedonobacteria</taxon>
        <taxon>Ktedonobacterales</taxon>
        <taxon>Dictyobacteraceae</taxon>
        <taxon>Dictyobacter</taxon>
    </lineage>
</organism>
<dbReference type="InterPro" id="IPR010093">
    <property type="entry name" value="SinI_DNA-bd"/>
</dbReference>
<dbReference type="RefSeq" id="WP_126627869.1">
    <property type="nucleotide sequence ID" value="NZ_BIFT01000001.1"/>
</dbReference>
<evidence type="ECO:0000313" key="3">
    <source>
        <dbReference type="Proteomes" id="UP000287171"/>
    </source>
</evidence>
<dbReference type="NCBIfam" id="TIGR01764">
    <property type="entry name" value="excise"/>
    <property type="match status" value="1"/>
</dbReference>
<name>A0A402B893_9CHLR</name>
<reference evidence="3" key="1">
    <citation type="submission" date="2018-12" db="EMBL/GenBank/DDBJ databases">
        <title>Tengunoibacter tsumagoiensis gen. nov., sp. nov., Dictyobacter kobayashii sp. nov., D. alpinus sp. nov., and D. joshuensis sp. nov. and description of Dictyobacteraceae fam. nov. within the order Ktedonobacterales isolated from Tengu-no-mugimeshi.</title>
        <authorList>
            <person name="Wang C.M."/>
            <person name="Zheng Y."/>
            <person name="Sakai Y."/>
            <person name="Toyoda A."/>
            <person name="Minakuchi Y."/>
            <person name="Abe K."/>
            <person name="Yokota A."/>
            <person name="Yabe S."/>
        </authorList>
    </citation>
    <scope>NUCLEOTIDE SEQUENCE [LARGE SCALE GENOMIC DNA]</scope>
    <source>
        <strain evidence="3">Uno16</strain>
    </source>
</reference>
<protein>
    <recommendedName>
        <fullName evidence="1">Helix-turn-helix domain-containing protein</fullName>
    </recommendedName>
</protein>
<keyword evidence="3" id="KW-1185">Reference proteome</keyword>
<feature type="domain" description="Helix-turn-helix" evidence="1">
    <location>
        <begin position="13"/>
        <end position="63"/>
    </location>
</feature>
<dbReference type="OrthoDB" id="166924at2"/>
<gene>
    <name evidence="2" type="ORF">KDA_30160</name>
</gene>
<evidence type="ECO:0000259" key="1">
    <source>
        <dbReference type="Pfam" id="PF12728"/>
    </source>
</evidence>
<sequence>MSSAQAPEVPQLLLTIPQAAQSLGLSRAKLYLLLAQQKGPPVIRFGRSVRISIDSLQKWIKEQENASL</sequence>
<dbReference type="AlphaFoldDB" id="A0A402B893"/>
<dbReference type="Pfam" id="PF12728">
    <property type="entry name" value="HTH_17"/>
    <property type="match status" value="1"/>
</dbReference>
<evidence type="ECO:0000313" key="2">
    <source>
        <dbReference type="EMBL" id="GCE27532.1"/>
    </source>
</evidence>
<dbReference type="InterPro" id="IPR041657">
    <property type="entry name" value="HTH_17"/>
</dbReference>
<dbReference type="EMBL" id="BIFT01000001">
    <property type="protein sequence ID" value="GCE27532.1"/>
    <property type="molecule type" value="Genomic_DNA"/>
</dbReference>
<comment type="caution">
    <text evidence="2">The sequence shown here is derived from an EMBL/GenBank/DDBJ whole genome shotgun (WGS) entry which is preliminary data.</text>
</comment>
<dbReference type="Proteomes" id="UP000287171">
    <property type="component" value="Unassembled WGS sequence"/>
</dbReference>